<keyword evidence="2" id="KW-1185">Reference proteome</keyword>
<gene>
    <name evidence="1" type="ORF">CRV2_00010546</name>
</gene>
<dbReference type="Proteomes" id="UP000836387">
    <property type="component" value="Unassembled WGS sequence"/>
</dbReference>
<evidence type="ECO:0000313" key="2">
    <source>
        <dbReference type="Proteomes" id="UP000836387"/>
    </source>
</evidence>
<protein>
    <submittedName>
        <fullName evidence="1">Uncharacterized protein</fullName>
    </submittedName>
</protein>
<evidence type="ECO:0000313" key="1">
    <source>
        <dbReference type="EMBL" id="CAG9940212.1"/>
    </source>
</evidence>
<organism evidence="1 2">
    <name type="scientific">Clonostachys rosea f. rosea IK726</name>
    <dbReference type="NCBI Taxonomy" id="1349383"/>
    <lineage>
        <taxon>Eukaryota</taxon>
        <taxon>Fungi</taxon>
        <taxon>Dikarya</taxon>
        <taxon>Ascomycota</taxon>
        <taxon>Pezizomycotina</taxon>
        <taxon>Sordariomycetes</taxon>
        <taxon>Hypocreomycetidae</taxon>
        <taxon>Hypocreales</taxon>
        <taxon>Bionectriaceae</taxon>
        <taxon>Clonostachys</taxon>
    </lineage>
</organism>
<proteinExistence type="predicted"/>
<name>A0ACA9TH22_BIOOC</name>
<dbReference type="EMBL" id="CADEHS020000004">
    <property type="protein sequence ID" value="CAG9940212.1"/>
    <property type="molecule type" value="Genomic_DNA"/>
</dbReference>
<sequence length="902" mass="102911">MATQLLVSHRITISEPLLHPHPMNSIPSRCSKHPTNALHSEIRKCFTFSDSCPFCNLPWPEAFDLEATNVTPRRQPNNRSSSSQRGSSSRRGSSSSGLGLTIPHQTPISRFNRSSPSSRSSTPTSSRNERLEALNQHVREATAQTRASKEESPLQSPLGLRLRIKPLCSEGFIDDRLHFFKATKTTLLDNIDIPMIPWLDADQLDGYTLLDSHISRFFSLDSFDQALVRFGTNWVKPPRAEVGTFTCIASEPKQFDGSILFNEYTAYSWLFEEKRVVLFVEFRIITQEPAQVEKPLTSRKRKQAVPIKKEQQLEINLEAFPPTQPLPDVSDDEEEEIQVIEERLREPSVEAGDTVESEGEEADEALSQPNVRRRRPRTAVSTATSSADTHPVSPQVAHSTGTTSDYQSDSPPDDWTSLFVGFSSDQDPYVLRHCRFNNDYYQRQDWACMRIYGNNDIPMHFTTVPDSHLDSDLNATLRCPLIEAGSETHKSLIRSYFDVVHTSYPILDGQHIQSIIDNYPPLTGIMYRLACPFTDINMEETWPEWYDYLHRVLLWHSRYPRLATIELSLLILCRQNSIHRVPTLPGVWPQIGSLVGMCHELGLNMDPSRWLIPAWERSRRIRLWWAVFMADKWHALGLGRLSYIHDDQWNVPMVSERDIPPQSFEGRAVPSSTTKLFIAMSVLTTILSDLLCKAYTVKSIGCEVSSDTADTLRMFNSFFHRLETFQEEHVKGLEGAADQIRDPTGTLHLAFFTVQIVLYRAILRRMPPVCVEAAQLRQGARQVTKNVIKFVECLQVSRLRAFWWSPLSRTNFSIAGSFMCNMVLTSTEDEEVNSWTSQLTRYRTLLGIHSESFDITKLALHSLRPSASLRPLRGRVMKSGRSTMLGQRYRTFAICQCRLIRS</sequence>
<reference evidence="1" key="1">
    <citation type="submission" date="2020-04" db="EMBL/GenBank/DDBJ databases">
        <authorList>
            <person name="Broberg M."/>
        </authorList>
    </citation>
    <scope>NUCLEOTIDE SEQUENCE</scope>
</reference>
<accession>A0ACA9TH22</accession>
<reference evidence="1" key="2">
    <citation type="submission" date="2021-10" db="EMBL/GenBank/DDBJ databases">
        <authorList>
            <person name="Piombo E."/>
        </authorList>
    </citation>
    <scope>NUCLEOTIDE SEQUENCE</scope>
</reference>
<comment type="caution">
    <text evidence="1">The sequence shown here is derived from an EMBL/GenBank/DDBJ whole genome shotgun (WGS) entry which is preliminary data.</text>
</comment>